<evidence type="ECO:0000256" key="1">
    <source>
        <dbReference type="SAM" id="MobiDB-lite"/>
    </source>
</evidence>
<feature type="compositionally biased region" description="Pro residues" evidence="1">
    <location>
        <begin position="135"/>
        <end position="204"/>
    </location>
</feature>
<accession>A0A1U8A221</accession>
<feature type="region of interest" description="Disordered" evidence="1">
    <location>
        <begin position="134"/>
        <end position="230"/>
    </location>
</feature>
<keyword evidence="2" id="KW-1185">Reference proteome</keyword>
<organism evidence="2 3">
    <name type="scientific">Nelumbo nucifera</name>
    <name type="common">Sacred lotus</name>
    <dbReference type="NCBI Taxonomy" id="4432"/>
    <lineage>
        <taxon>Eukaryota</taxon>
        <taxon>Viridiplantae</taxon>
        <taxon>Streptophyta</taxon>
        <taxon>Embryophyta</taxon>
        <taxon>Tracheophyta</taxon>
        <taxon>Spermatophyta</taxon>
        <taxon>Magnoliopsida</taxon>
        <taxon>Proteales</taxon>
        <taxon>Nelumbonaceae</taxon>
        <taxon>Nelumbo</taxon>
    </lineage>
</organism>
<dbReference type="RefSeq" id="XP_010255173.1">
    <property type="nucleotide sequence ID" value="XM_010256871.1"/>
</dbReference>
<dbReference type="GeneID" id="104595907"/>
<protein>
    <submittedName>
        <fullName evidence="3">Protein app1-like</fullName>
    </submittedName>
</protein>
<dbReference type="KEGG" id="nnu:104595907"/>
<dbReference type="InterPro" id="IPR044659">
    <property type="entry name" value="PELPK1_2"/>
</dbReference>
<reference evidence="3" key="1">
    <citation type="submission" date="2025-08" db="UniProtKB">
        <authorList>
            <consortium name="RefSeq"/>
        </authorList>
    </citation>
    <scope>IDENTIFICATION</scope>
</reference>
<proteinExistence type="predicted"/>
<sequence length="230" mass="25129">MDFMRQAEAALLPHINSLCILDERSPCMVPVVASTRVHGKQVSALQLFHGEALVNANMKEAEKFPTPLAKEAAPQANNYSSSRPSSRLHLSSNRVPMANHQYPQLLLPLLLITLSLRSNEVAFAARQLLEETPSPAVPELPKPELPPLPTIPTIPKPEFPPLPKPELPTLPKPELPPVPEVPSLPKPELPPLPKAELPPLPHFPTLPKLPELPKDIPIPSLSPPYSTSNP</sequence>
<dbReference type="AlphaFoldDB" id="A0A1U8A221"/>
<dbReference type="InParanoid" id="A0A1U8A221"/>
<dbReference type="PANTHER" id="PTHR33088:SF28">
    <property type="entry name" value="PROTEIN PELPK1-RELATED"/>
    <property type="match status" value="1"/>
</dbReference>
<dbReference type="STRING" id="4432.A0A1U8A221"/>
<evidence type="ECO:0000313" key="3">
    <source>
        <dbReference type="RefSeq" id="XP_010255173.1"/>
    </source>
</evidence>
<dbReference type="Proteomes" id="UP000189703">
    <property type="component" value="Unplaced"/>
</dbReference>
<dbReference type="PANTHER" id="PTHR33088">
    <property type="entry name" value="MUCIN-2"/>
    <property type="match status" value="1"/>
</dbReference>
<evidence type="ECO:0000313" key="2">
    <source>
        <dbReference type="Proteomes" id="UP000189703"/>
    </source>
</evidence>
<name>A0A1U8A221_NELNU</name>
<dbReference type="eggNOG" id="ENOG502SFBD">
    <property type="taxonomic scope" value="Eukaryota"/>
</dbReference>
<gene>
    <name evidence="3" type="primary">LOC104595907</name>
</gene>
<dbReference type="OMA" id="NSIHGHE"/>